<feature type="domain" description="Ig-like" evidence="11">
    <location>
        <begin position="137"/>
        <end position="218"/>
    </location>
</feature>
<dbReference type="PANTHER" id="PTHR19331:SF22">
    <property type="entry name" value="DELETED IN MALIGNANT BRAIN TUMORS 1 PROTEIN"/>
    <property type="match status" value="1"/>
</dbReference>
<dbReference type="InterPro" id="IPR036772">
    <property type="entry name" value="SRCR-like_dom_sf"/>
</dbReference>
<protein>
    <recommendedName>
        <fullName evidence="14">SRCR domain-containing protein</fullName>
    </recommendedName>
</protein>
<evidence type="ECO:0000256" key="5">
    <source>
        <dbReference type="ARBA" id="ARBA00023157"/>
    </source>
</evidence>
<dbReference type="GeneTree" id="ENSGT00950000183145"/>
<keyword evidence="9" id="KW-1133">Transmembrane helix</keyword>
<dbReference type="InterPro" id="IPR036179">
    <property type="entry name" value="Ig-like_dom_sf"/>
</dbReference>
<dbReference type="Gene3D" id="2.60.40.10">
    <property type="entry name" value="Immunoglobulins"/>
    <property type="match status" value="3"/>
</dbReference>
<evidence type="ECO:0000259" key="11">
    <source>
        <dbReference type="PROSITE" id="PS50835"/>
    </source>
</evidence>
<evidence type="ECO:0000313" key="13">
    <source>
        <dbReference type="Proteomes" id="UP000002852"/>
    </source>
</evidence>
<feature type="domain" description="Ig-like" evidence="11">
    <location>
        <begin position="232"/>
        <end position="313"/>
    </location>
</feature>
<dbReference type="InterPro" id="IPR013151">
    <property type="entry name" value="Immunoglobulin_dom"/>
</dbReference>
<feature type="disulfide bond" evidence="8">
    <location>
        <begin position="102"/>
        <end position="112"/>
    </location>
</feature>
<feature type="domain" description="Ig-like" evidence="11">
    <location>
        <begin position="329"/>
        <end position="419"/>
    </location>
</feature>
<dbReference type="Ensembl" id="ENSXMAT00000031856.1">
    <property type="protein sequence ID" value="ENSXMAP00000037191.1"/>
    <property type="gene ID" value="ENSXMAG00000028759.1"/>
</dbReference>
<keyword evidence="9" id="KW-0472">Membrane</keyword>
<dbReference type="SUPFAM" id="SSF56487">
    <property type="entry name" value="SRCR-like"/>
    <property type="match status" value="1"/>
</dbReference>
<sequence>MRNRKQEETLQFFTGFVFSLVLTSSTFTTGQIRLAGRVSTRCSGRVEVFYSHSWGTVCDDEWDITDANVVCRQLDCGPAISVVGSALFGQGVGKIWLDDVRCSGNENSLTSCGHNGYEKHNCRHDEDAGVVCSADFPKPSISTGSAKVTWGQQARITCSVSATTFSETFILQKTSGSFRLTQSSVSSSATFNIPKVTLDHDGEFKCQYEKMISSQTFTSPFSNSVRLRVNLPKPSISTGSAEVTWGQQVSITCSVAASPLSGTFILQQTSGSFRLTQSSVSSSATFNIPKVTLDHDGEFKCQYEKMMSSQTFTSPFSNSVRLRVSLERPIISLTSPDGGLVWGPGGAEVTKGYGLSFTCSINPRYPQGDFSLIFSNSNITETRPAVNNSASFNFPAAEFEHQGNYSCVYEVTMATQRFSSDEAEPISLIIKSSSLLLVSSVSSGILLLVLLVSLAVCLGCRRKLCSKQPIPSDQNQMTFQQLNTQDLENDCNDYENIDAFHSVKELEMDEESTSDDDYEEAEPHLRQIIVGVKNYASSEQTFEEDEESTDEDVYVNVDATWKNNVVQAKKCVNEYQ</sequence>
<keyword evidence="3" id="KW-0732">Signal</keyword>
<dbReference type="PROSITE" id="PS50287">
    <property type="entry name" value="SRCR_2"/>
    <property type="match status" value="1"/>
</dbReference>
<dbReference type="Proteomes" id="UP000002852">
    <property type="component" value="Unassembled WGS sequence"/>
</dbReference>
<organism evidence="12 13">
    <name type="scientific">Xiphophorus maculatus</name>
    <name type="common">Southern platyfish</name>
    <name type="synonym">Platypoecilus maculatus</name>
    <dbReference type="NCBI Taxonomy" id="8083"/>
    <lineage>
        <taxon>Eukaryota</taxon>
        <taxon>Metazoa</taxon>
        <taxon>Chordata</taxon>
        <taxon>Craniata</taxon>
        <taxon>Vertebrata</taxon>
        <taxon>Euteleostomi</taxon>
        <taxon>Actinopterygii</taxon>
        <taxon>Neopterygii</taxon>
        <taxon>Teleostei</taxon>
        <taxon>Neoteleostei</taxon>
        <taxon>Acanthomorphata</taxon>
        <taxon>Ovalentaria</taxon>
        <taxon>Atherinomorphae</taxon>
        <taxon>Cyprinodontiformes</taxon>
        <taxon>Poeciliidae</taxon>
        <taxon>Poeciliinae</taxon>
        <taxon>Xiphophorus</taxon>
    </lineage>
</organism>
<dbReference type="InParanoid" id="A0A3B5R4M0"/>
<keyword evidence="6" id="KW-0325">Glycoprotein</keyword>
<dbReference type="Pfam" id="PF13927">
    <property type="entry name" value="Ig_3"/>
    <property type="match status" value="1"/>
</dbReference>
<comment type="subcellular location">
    <subcellularLocation>
        <location evidence="1">Secreted</location>
    </subcellularLocation>
</comment>
<evidence type="ECO:0000256" key="8">
    <source>
        <dbReference type="PROSITE-ProRule" id="PRU00196"/>
    </source>
</evidence>
<reference evidence="13" key="2">
    <citation type="journal article" date="2013" name="Nat. Genet.">
        <title>The genome of the platyfish, Xiphophorus maculatus, provides insights into evolutionary adaptation and several complex traits.</title>
        <authorList>
            <person name="Schartl M."/>
            <person name="Walter R.B."/>
            <person name="Shen Y."/>
            <person name="Garcia T."/>
            <person name="Catchen J."/>
            <person name="Amores A."/>
            <person name="Braasch I."/>
            <person name="Chalopin D."/>
            <person name="Volff J.N."/>
            <person name="Lesch K.P."/>
            <person name="Bisazza A."/>
            <person name="Minx P."/>
            <person name="Hillier L."/>
            <person name="Wilson R.K."/>
            <person name="Fuerstenberg S."/>
            <person name="Boore J."/>
            <person name="Searle S."/>
            <person name="Postlethwait J.H."/>
            <person name="Warren W.C."/>
        </authorList>
    </citation>
    <scope>NUCLEOTIDE SEQUENCE [LARGE SCALE GENOMIC DNA]</scope>
    <source>
        <strain evidence="13">JP 163 A</strain>
    </source>
</reference>
<feature type="disulfide bond" evidence="8">
    <location>
        <begin position="58"/>
        <end position="122"/>
    </location>
</feature>
<evidence type="ECO:0000256" key="2">
    <source>
        <dbReference type="ARBA" id="ARBA00022525"/>
    </source>
</evidence>
<dbReference type="PANTHER" id="PTHR19331">
    <property type="entry name" value="SCAVENGER RECEPTOR DOMAIN-CONTAINING"/>
    <property type="match status" value="1"/>
</dbReference>
<dbReference type="AlphaFoldDB" id="A0A3B5R4M0"/>
<keyword evidence="13" id="KW-1185">Reference proteome</keyword>
<dbReference type="InterPro" id="IPR001190">
    <property type="entry name" value="SRCR"/>
</dbReference>
<dbReference type="FunFam" id="3.10.250.10:FF:000001">
    <property type="entry name" value="Lysyl oxidase 4 isoform X1"/>
    <property type="match status" value="1"/>
</dbReference>
<keyword evidence="2" id="KW-0964">Secreted</keyword>
<dbReference type="InterPro" id="IPR007110">
    <property type="entry name" value="Ig-like_dom"/>
</dbReference>
<evidence type="ECO:0000256" key="3">
    <source>
        <dbReference type="ARBA" id="ARBA00022729"/>
    </source>
</evidence>
<dbReference type="Pfam" id="PF00047">
    <property type="entry name" value="ig"/>
    <property type="match status" value="2"/>
</dbReference>
<dbReference type="SMART" id="SM00409">
    <property type="entry name" value="IG"/>
    <property type="match status" value="3"/>
</dbReference>
<dbReference type="PROSITE" id="PS50835">
    <property type="entry name" value="IG_LIKE"/>
    <property type="match status" value="3"/>
</dbReference>
<proteinExistence type="predicted"/>
<feature type="transmembrane region" description="Helical" evidence="9">
    <location>
        <begin position="435"/>
        <end position="458"/>
    </location>
</feature>
<evidence type="ECO:0000313" key="12">
    <source>
        <dbReference type="Ensembl" id="ENSXMAP00000037191.1"/>
    </source>
</evidence>
<evidence type="ECO:0000259" key="10">
    <source>
        <dbReference type="PROSITE" id="PS50287"/>
    </source>
</evidence>
<dbReference type="SMART" id="SM00202">
    <property type="entry name" value="SR"/>
    <property type="match status" value="1"/>
</dbReference>
<name>A0A3B5R4M0_XIPMA</name>
<feature type="domain" description="SRCR" evidence="10">
    <location>
        <begin position="32"/>
        <end position="133"/>
    </location>
</feature>
<dbReference type="GO" id="GO:0016020">
    <property type="term" value="C:membrane"/>
    <property type="evidence" value="ECO:0007669"/>
    <property type="project" value="InterPro"/>
</dbReference>
<dbReference type="Pfam" id="PF00530">
    <property type="entry name" value="SRCR"/>
    <property type="match status" value="1"/>
</dbReference>
<reference evidence="13" key="1">
    <citation type="submission" date="2012-01" db="EMBL/GenBank/DDBJ databases">
        <authorList>
            <person name="Walter R."/>
            <person name="Schartl M."/>
            <person name="Warren W."/>
        </authorList>
    </citation>
    <scope>NUCLEOTIDE SEQUENCE [LARGE SCALE GENOMIC DNA]</scope>
    <source>
        <strain evidence="13">JP 163 A</strain>
    </source>
</reference>
<keyword evidence="4" id="KW-0677">Repeat</keyword>
<keyword evidence="5 8" id="KW-1015">Disulfide bond</keyword>
<dbReference type="SUPFAM" id="SSF48726">
    <property type="entry name" value="Immunoglobulin"/>
    <property type="match status" value="3"/>
</dbReference>
<keyword evidence="9" id="KW-0812">Transmembrane</keyword>
<evidence type="ECO:0008006" key="14">
    <source>
        <dbReference type="Google" id="ProtNLM"/>
    </source>
</evidence>
<evidence type="ECO:0000256" key="4">
    <source>
        <dbReference type="ARBA" id="ARBA00022737"/>
    </source>
</evidence>
<evidence type="ECO:0000256" key="1">
    <source>
        <dbReference type="ARBA" id="ARBA00004613"/>
    </source>
</evidence>
<accession>A0A3B5R4M0</accession>
<reference evidence="12" key="3">
    <citation type="submission" date="2025-08" db="UniProtKB">
        <authorList>
            <consortium name="Ensembl"/>
        </authorList>
    </citation>
    <scope>IDENTIFICATION</scope>
    <source>
        <strain evidence="12">JP 163 A</strain>
    </source>
</reference>
<dbReference type="Gene3D" id="3.10.250.10">
    <property type="entry name" value="SRCR-like domain"/>
    <property type="match status" value="1"/>
</dbReference>
<feature type="disulfide bond" evidence="8">
    <location>
        <begin position="71"/>
        <end position="132"/>
    </location>
</feature>
<keyword evidence="7" id="KW-0393">Immunoglobulin domain</keyword>
<reference evidence="12" key="4">
    <citation type="submission" date="2025-09" db="UniProtKB">
        <authorList>
            <consortium name="Ensembl"/>
        </authorList>
    </citation>
    <scope>IDENTIFICATION</scope>
    <source>
        <strain evidence="12">JP 163 A</strain>
    </source>
</reference>
<evidence type="ECO:0000256" key="6">
    <source>
        <dbReference type="ARBA" id="ARBA00023180"/>
    </source>
</evidence>
<evidence type="ECO:0000256" key="9">
    <source>
        <dbReference type="SAM" id="Phobius"/>
    </source>
</evidence>
<dbReference type="InterPro" id="IPR003599">
    <property type="entry name" value="Ig_sub"/>
</dbReference>
<dbReference type="PRINTS" id="PR00258">
    <property type="entry name" value="SPERACTRCPTR"/>
</dbReference>
<dbReference type="InterPro" id="IPR013783">
    <property type="entry name" value="Ig-like_fold"/>
</dbReference>
<evidence type="ECO:0000256" key="7">
    <source>
        <dbReference type="ARBA" id="ARBA00023319"/>
    </source>
</evidence>